<dbReference type="Proteomes" id="UP000035996">
    <property type="component" value="Unassembled WGS sequence"/>
</dbReference>
<dbReference type="AlphaFoldDB" id="A0A0J6CNJ1"/>
<dbReference type="PANTHER" id="PTHR40040:SF1">
    <property type="entry name" value="MEMBRANE PROTEIN"/>
    <property type="match status" value="1"/>
</dbReference>
<proteinExistence type="predicted"/>
<evidence type="ECO:0008006" key="5">
    <source>
        <dbReference type="Google" id="ProtNLM"/>
    </source>
</evidence>
<feature type="transmembrane region" description="Helical" evidence="2">
    <location>
        <begin position="75"/>
        <end position="102"/>
    </location>
</feature>
<feature type="region of interest" description="Disordered" evidence="1">
    <location>
        <begin position="35"/>
        <end position="69"/>
    </location>
</feature>
<keyword evidence="2" id="KW-0812">Transmembrane</keyword>
<dbReference type="STRING" id="157733.AB986_00110"/>
<comment type="caution">
    <text evidence="3">The sequence shown here is derived from an EMBL/GenBank/DDBJ whole genome shotgun (WGS) entry which is preliminary data.</text>
</comment>
<reference evidence="3" key="1">
    <citation type="submission" date="2015-06" db="EMBL/GenBank/DDBJ databases">
        <authorList>
            <person name="Liu B."/>
            <person name="Wang J."/>
            <person name="Zhu Y."/>
            <person name="Liu G."/>
            <person name="Chen Q."/>
            <person name="Zheng C."/>
            <person name="Che J."/>
            <person name="Ge C."/>
            <person name="Shi H."/>
            <person name="Pan Z."/>
            <person name="Liu X."/>
        </authorList>
    </citation>
    <scope>NUCLEOTIDE SEQUENCE [LARGE SCALE GENOMIC DNA]</scope>
    <source>
        <strain evidence="3">DSM 16346</strain>
    </source>
</reference>
<protein>
    <recommendedName>
        <fullName evidence="5">DUF4190 domain-containing protein</fullName>
    </recommendedName>
</protein>
<feature type="transmembrane region" description="Helical" evidence="2">
    <location>
        <begin position="114"/>
        <end position="132"/>
    </location>
</feature>
<gene>
    <name evidence="3" type="ORF">AB986_00110</name>
</gene>
<feature type="compositionally biased region" description="Basic and acidic residues" evidence="1">
    <location>
        <begin position="46"/>
        <end position="67"/>
    </location>
</feature>
<organism evidence="3 4">
    <name type="scientific">Guptibacillus hwajinpoensis</name>
    <dbReference type="NCBI Taxonomy" id="208199"/>
    <lineage>
        <taxon>Bacteria</taxon>
        <taxon>Bacillati</taxon>
        <taxon>Bacillota</taxon>
        <taxon>Bacilli</taxon>
        <taxon>Bacillales</taxon>
        <taxon>Guptibacillaceae</taxon>
        <taxon>Guptibacillus</taxon>
    </lineage>
</organism>
<dbReference type="PATRIC" id="fig|157733.3.peg.2227"/>
<dbReference type="RefSeq" id="WP_048308869.1">
    <property type="nucleotide sequence ID" value="NZ_CP119526.1"/>
</dbReference>
<evidence type="ECO:0000313" key="3">
    <source>
        <dbReference type="EMBL" id="KMM37796.1"/>
    </source>
</evidence>
<keyword evidence="2" id="KW-0472">Membrane</keyword>
<evidence type="ECO:0000313" key="4">
    <source>
        <dbReference type="Proteomes" id="UP000035996"/>
    </source>
</evidence>
<evidence type="ECO:0000256" key="1">
    <source>
        <dbReference type="SAM" id="MobiDB-lite"/>
    </source>
</evidence>
<dbReference type="OrthoDB" id="2943217at2"/>
<name>A0A0J6CNJ1_9BACL</name>
<keyword evidence="2" id="KW-1133">Transmembrane helix</keyword>
<sequence>MTEDRHDEDFIEERELHSKSEEEYLEEAAAEVAPGVLDRPYLQSPENERPTSEERQEHFEAKRKEQETTGVGVGVAALALSILSLFILPVILGAAGIVVGFVARRKGLTALGSWAIGVGAASMIISLFFAPFF</sequence>
<evidence type="ECO:0000256" key="2">
    <source>
        <dbReference type="SAM" id="Phobius"/>
    </source>
</evidence>
<dbReference type="EMBL" id="LELK01000001">
    <property type="protein sequence ID" value="KMM37796.1"/>
    <property type="molecule type" value="Genomic_DNA"/>
</dbReference>
<dbReference type="InterPro" id="IPR055338">
    <property type="entry name" value="YqfX-like"/>
</dbReference>
<accession>A0A0J6CNJ1</accession>
<dbReference type="PANTHER" id="PTHR40040">
    <property type="entry name" value="SMALL HYDROPHOBIC PROTEIN-RELATED"/>
    <property type="match status" value="1"/>
</dbReference>
<keyword evidence="4" id="KW-1185">Reference proteome</keyword>